<protein>
    <submittedName>
        <fullName evidence="1">Uncharacterized protein</fullName>
    </submittedName>
</protein>
<dbReference type="Proteomes" id="UP001566132">
    <property type="component" value="Unassembled WGS sequence"/>
</dbReference>
<reference evidence="1 2" key="1">
    <citation type="submission" date="2024-05" db="EMBL/GenBank/DDBJ databases">
        <title>Genetic variation in Jamaican populations of the coffee berry borer (Hypothenemus hampei).</title>
        <authorList>
            <person name="Errbii M."/>
            <person name="Myrie A."/>
        </authorList>
    </citation>
    <scope>NUCLEOTIDE SEQUENCE [LARGE SCALE GENOMIC DNA]</scope>
    <source>
        <strain evidence="1">JA-Hopewell-2020-01-JO</strain>
        <tissue evidence="1">Whole body</tissue>
    </source>
</reference>
<proteinExistence type="predicted"/>
<name>A0ABD1EYC1_HYPHA</name>
<comment type="caution">
    <text evidence="1">The sequence shown here is derived from an EMBL/GenBank/DDBJ whole genome shotgun (WGS) entry which is preliminary data.</text>
</comment>
<keyword evidence="2" id="KW-1185">Reference proteome</keyword>
<gene>
    <name evidence="1" type="ORF">ABEB36_007816</name>
</gene>
<dbReference type="EMBL" id="JBDJPC010000005">
    <property type="protein sequence ID" value="KAL1502709.1"/>
    <property type="molecule type" value="Genomic_DNA"/>
</dbReference>
<sequence length="109" mass="12910">MLMFILRFLLTTNNIKTNSDERKYANKSDSKTINDASGNNMHFEGEVSRFVREKGDVLKLVTNSPRRYDSYQNGNVIKRNNFKNYCWRSSIVNKRKTSIERRQQFFSSN</sequence>
<organism evidence="1 2">
    <name type="scientific">Hypothenemus hampei</name>
    <name type="common">Coffee berry borer</name>
    <dbReference type="NCBI Taxonomy" id="57062"/>
    <lineage>
        <taxon>Eukaryota</taxon>
        <taxon>Metazoa</taxon>
        <taxon>Ecdysozoa</taxon>
        <taxon>Arthropoda</taxon>
        <taxon>Hexapoda</taxon>
        <taxon>Insecta</taxon>
        <taxon>Pterygota</taxon>
        <taxon>Neoptera</taxon>
        <taxon>Endopterygota</taxon>
        <taxon>Coleoptera</taxon>
        <taxon>Polyphaga</taxon>
        <taxon>Cucujiformia</taxon>
        <taxon>Curculionidae</taxon>
        <taxon>Scolytinae</taxon>
        <taxon>Hypothenemus</taxon>
    </lineage>
</organism>
<evidence type="ECO:0000313" key="2">
    <source>
        <dbReference type="Proteomes" id="UP001566132"/>
    </source>
</evidence>
<accession>A0ABD1EYC1</accession>
<evidence type="ECO:0000313" key="1">
    <source>
        <dbReference type="EMBL" id="KAL1502709.1"/>
    </source>
</evidence>
<dbReference type="AlphaFoldDB" id="A0ABD1EYC1"/>